<comment type="similarity">
    <text evidence="1 5">Belongs to the aldehyde dehydrogenase family.</text>
</comment>
<feature type="domain" description="Aldehyde dehydrogenase" evidence="6">
    <location>
        <begin position="19"/>
        <end position="475"/>
    </location>
</feature>
<dbReference type="PROSITE" id="PS00687">
    <property type="entry name" value="ALDEHYDE_DEHYDR_GLU"/>
    <property type="match status" value="1"/>
</dbReference>
<evidence type="ECO:0000256" key="5">
    <source>
        <dbReference type="RuleBase" id="RU003345"/>
    </source>
</evidence>
<reference evidence="7" key="1">
    <citation type="submission" date="2022-04" db="EMBL/GenBank/DDBJ databases">
        <title>Lysobacter sp. CAU 1642 isolated from sea sand.</title>
        <authorList>
            <person name="Kim W."/>
        </authorList>
    </citation>
    <scope>NUCLEOTIDE SEQUENCE</scope>
    <source>
        <strain evidence="7">CAU 1642</strain>
    </source>
</reference>
<evidence type="ECO:0000313" key="7">
    <source>
        <dbReference type="EMBL" id="MCK7594713.1"/>
    </source>
</evidence>
<keyword evidence="3" id="KW-0520">NAD</keyword>
<comment type="caution">
    <text evidence="7">The sequence shown here is derived from an EMBL/GenBank/DDBJ whole genome shotgun (WGS) entry which is preliminary data.</text>
</comment>
<proteinExistence type="inferred from homology"/>
<evidence type="ECO:0000256" key="4">
    <source>
        <dbReference type="PROSITE-ProRule" id="PRU10007"/>
    </source>
</evidence>
<keyword evidence="2 5" id="KW-0560">Oxidoreductase</keyword>
<dbReference type="RefSeq" id="WP_248210317.1">
    <property type="nucleotide sequence ID" value="NZ_JALNMH010000011.1"/>
</dbReference>
<protein>
    <submittedName>
        <fullName evidence="7">Aldehyde dehydrogenase</fullName>
    </submittedName>
</protein>
<name>A0ABT0GJK4_9GAMM</name>
<dbReference type="EMBL" id="JALNMH010000011">
    <property type="protein sequence ID" value="MCK7594713.1"/>
    <property type="molecule type" value="Genomic_DNA"/>
</dbReference>
<gene>
    <name evidence="7" type="ORF">M0G41_13655</name>
</gene>
<evidence type="ECO:0000259" key="6">
    <source>
        <dbReference type="Pfam" id="PF00171"/>
    </source>
</evidence>
<dbReference type="SUPFAM" id="SSF53720">
    <property type="entry name" value="ALDH-like"/>
    <property type="match status" value="1"/>
</dbReference>
<keyword evidence="8" id="KW-1185">Reference proteome</keyword>
<dbReference type="Pfam" id="PF00171">
    <property type="entry name" value="Aldedh"/>
    <property type="match status" value="1"/>
</dbReference>
<evidence type="ECO:0000313" key="8">
    <source>
        <dbReference type="Proteomes" id="UP001431449"/>
    </source>
</evidence>
<dbReference type="PANTHER" id="PTHR43720">
    <property type="entry name" value="2-AMINOMUCONIC SEMIALDEHYDE DEHYDROGENASE"/>
    <property type="match status" value="1"/>
</dbReference>
<feature type="active site" evidence="4">
    <location>
        <position position="247"/>
    </location>
</feature>
<dbReference type="InterPro" id="IPR015590">
    <property type="entry name" value="Aldehyde_DH_dom"/>
</dbReference>
<evidence type="ECO:0000256" key="2">
    <source>
        <dbReference type="ARBA" id="ARBA00023002"/>
    </source>
</evidence>
<dbReference type="InterPro" id="IPR016163">
    <property type="entry name" value="Ald_DH_C"/>
</dbReference>
<dbReference type="InterPro" id="IPR016161">
    <property type="entry name" value="Ald_DH/histidinol_DH"/>
</dbReference>
<dbReference type="PANTHER" id="PTHR43720:SF2">
    <property type="entry name" value="2-AMINOMUCONIC SEMIALDEHYDE DEHYDROGENASE"/>
    <property type="match status" value="1"/>
</dbReference>
<sequence>MREVLNQIGGVAQSARDGRFLDVFDPATGETIARVARSGADDVEQAVTAARAAQPAWAALPHSARAAWLTRLADAMDAEAEAFIALEALDTGKPIALIRDIEFPRALANLRFFAAAITQWASESHHGEVGLNYTLRQPLGVVACISPWNLPLYLFSWKIAPALACGNAVVAKPSEITPLSATRLVELASETGLPPGVLNLVHGQGDEAGRALVAHPGVRAVSFTGSTRVGREIGRTCGEQLKKASLELGGKNACIVFADARPEGLAATLLRAGWQNSGQICLCGSRLLVQRSAYEGLREALVEEARNWTVGDPQQPATRMGPLASRAQFDKVQAALDSARQAGARILCGGQAVRPEGRCRNGWFQAPTLIEALPEDSPLHQQEIFGPVIVLQPFEDAEDALRLANGTAYGLSASVFTRDLGTAHDMAARLRAGIVWVNGWMARDLRTPFGGMGDSGIGREGGVESLRFFTEPRNVCLTL</sequence>
<dbReference type="CDD" id="cd07093">
    <property type="entry name" value="ALDH_F8_HMSADH"/>
    <property type="match status" value="1"/>
</dbReference>
<organism evidence="7 8">
    <name type="scientific">Pseudomarimonas salicorniae</name>
    <dbReference type="NCBI Taxonomy" id="2933270"/>
    <lineage>
        <taxon>Bacteria</taxon>
        <taxon>Pseudomonadati</taxon>
        <taxon>Pseudomonadota</taxon>
        <taxon>Gammaproteobacteria</taxon>
        <taxon>Lysobacterales</taxon>
        <taxon>Lysobacteraceae</taxon>
        <taxon>Pseudomarimonas</taxon>
    </lineage>
</organism>
<accession>A0ABT0GJK4</accession>
<evidence type="ECO:0000256" key="1">
    <source>
        <dbReference type="ARBA" id="ARBA00009986"/>
    </source>
</evidence>
<dbReference type="Gene3D" id="3.40.309.10">
    <property type="entry name" value="Aldehyde Dehydrogenase, Chain A, domain 2"/>
    <property type="match status" value="1"/>
</dbReference>
<dbReference type="InterPro" id="IPR016162">
    <property type="entry name" value="Ald_DH_N"/>
</dbReference>
<evidence type="ECO:0000256" key="3">
    <source>
        <dbReference type="ARBA" id="ARBA00023027"/>
    </source>
</evidence>
<dbReference type="InterPro" id="IPR029510">
    <property type="entry name" value="Ald_DH_CS_GLU"/>
</dbReference>
<dbReference type="Proteomes" id="UP001431449">
    <property type="component" value="Unassembled WGS sequence"/>
</dbReference>
<dbReference type="Gene3D" id="3.40.605.10">
    <property type="entry name" value="Aldehyde Dehydrogenase, Chain A, domain 1"/>
    <property type="match status" value="1"/>
</dbReference>